<protein>
    <submittedName>
        <fullName evidence="2">Uncharacterized protein</fullName>
    </submittedName>
</protein>
<evidence type="ECO:0000313" key="2">
    <source>
        <dbReference type="EMBL" id="KAF9473868.1"/>
    </source>
</evidence>
<dbReference type="OrthoDB" id="3685327at2759"/>
<reference evidence="2" key="1">
    <citation type="submission" date="2020-11" db="EMBL/GenBank/DDBJ databases">
        <authorList>
            <consortium name="DOE Joint Genome Institute"/>
            <person name="Ahrendt S."/>
            <person name="Riley R."/>
            <person name="Andreopoulos W."/>
            <person name="Labutti K."/>
            <person name="Pangilinan J."/>
            <person name="Ruiz-Duenas F.J."/>
            <person name="Barrasa J.M."/>
            <person name="Sanchez-Garcia M."/>
            <person name="Camarero S."/>
            <person name="Miyauchi S."/>
            <person name="Serrano A."/>
            <person name="Linde D."/>
            <person name="Babiker R."/>
            <person name="Drula E."/>
            <person name="Ayuso-Fernandez I."/>
            <person name="Pacheco R."/>
            <person name="Padilla G."/>
            <person name="Ferreira P."/>
            <person name="Barriuso J."/>
            <person name="Kellner H."/>
            <person name="Castanera R."/>
            <person name="Alfaro M."/>
            <person name="Ramirez L."/>
            <person name="Pisabarro A.G."/>
            <person name="Kuo A."/>
            <person name="Tritt A."/>
            <person name="Lipzen A."/>
            <person name="He G."/>
            <person name="Yan M."/>
            <person name="Ng V."/>
            <person name="Cullen D."/>
            <person name="Martin F."/>
            <person name="Rosso M.-N."/>
            <person name="Henrissat B."/>
            <person name="Hibbett D."/>
            <person name="Martinez A.T."/>
            <person name="Grigoriev I.V."/>
        </authorList>
    </citation>
    <scope>NUCLEOTIDE SEQUENCE</scope>
    <source>
        <strain evidence="2">CIRM-BRFM 674</strain>
    </source>
</reference>
<comment type="caution">
    <text evidence="2">The sequence shown here is derived from an EMBL/GenBank/DDBJ whole genome shotgun (WGS) entry which is preliminary data.</text>
</comment>
<proteinExistence type="predicted"/>
<accession>A0A9P5YQ63</accession>
<keyword evidence="3" id="KW-1185">Reference proteome</keyword>
<evidence type="ECO:0000256" key="1">
    <source>
        <dbReference type="SAM" id="SignalP"/>
    </source>
</evidence>
<gene>
    <name evidence="2" type="ORF">BDN70DRAFT_867029</name>
</gene>
<dbReference type="AlphaFoldDB" id="A0A9P5YQ63"/>
<feature type="chain" id="PRO_5040109967" evidence="1">
    <location>
        <begin position="19"/>
        <end position="216"/>
    </location>
</feature>
<dbReference type="EMBL" id="MU155411">
    <property type="protein sequence ID" value="KAF9473868.1"/>
    <property type="molecule type" value="Genomic_DNA"/>
</dbReference>
<organism evidence="2 3">
    <name type="scientific">Pholiota conissans</name>
    <dbReference type="NCBI Taxonomy" id="109636"/>
    <lineage>
        <taxon>Eukaryota</taxon>
        <taxon>Fungi</taxon>
        <taxon>Dikarya</taxon>
        <taxon>Basidiomycota</taxon>
        <taxon>Agaricomycotina</taxon>
        <taxon>Agaricomycetes</taxon>
        <taxon>Agaricomycetidae</taxon>
        <taxon>Agaricales</taxon>
        <taxon>Agaricineae</taxon>
        <taxon>Strophariaceae</taxon>
        <taxon>Pholiota</taxon>
    </lineage>
</organism>
<feature type="signal peptide" evidence="1">
    <location>
        <begin position="1"/>
        <end position="18"/>
    </location>
</feature>
<keyword evidence="1" id="KW-0732">Signal</keyword>
<evidence type="ECO:0000313" key="3">
    <source>
        <dbReference type="Proteomes" id="UP000807469"/>
    </source>
</evidence>
<sequence>MKFTAIYTILGLALAAAAIPSHYEPRAISNDIQSREFDMEDYQERSDMYEDSVQERDYDDDNYLGARYLDSNYELSEREFLEMERRGGAGAIAKVLVKGIEAIVNAIKGAIQQDKDMRGRWTSALVQKLHNKNPHFNWVVCHTQHKYNFKGVKGKDWGHSHHEISVHFSKTVGFEIYWFKEGTFDRIGDGGYLNWAYYGNVKSQSSDKKHTVFGPM</sequence>
<dbReference type="Proteomes" id="UP000807469">
    <property type="component" value="Unassembled WGS sequence"/>
</dbReference>
<name>A0A9P5YQ63_9AGAR</name>